<evidence type="ECO:0000259" key="1">
    <source>
        <dbReference type="Pfam" id="PF01909"/>
    </source>
</evidence>
<proteinExistence type="predicted"/>
<dbReference type="PANTHER" id="PTHR33933:SF1">
    <property type="entry name" value="PROTEIN ADENYLYLTRANSFERASE MNTA-RELATED"/>
    <property type="match status" value="1"/>
</dbReference>
<dbReference type="AlphaFoldDB" id="A0A7G9YPT0"/>
<dbReference type="EMBL" id="MT631401">
    <property type="protein sequence ID" value="QNO50014.1"/>
    <property type="molecule type" value="Genomic_DNA"/>
</dbReference>
<dbReference type="GO" id="GO:0016779">
    <property type="term" value="F:nucleotidyltransferase activity"/>
    <property type="evidence" value="ECO:0007669"/>
    <property type="project" value="InterPro"/>
</dbReference>
<gene>
    <name evidence="2" type="ORF">CAGMOKBG_00034</name>
</gene>
<dbReference type="Gene3D" id="3.30.460.10">
    <property type="entry name" value="Beta Polymerase, domain 2"/>
    <property type="match status" value="1"/>
</dbReference>
<organism evidence="2">
    <name type="scientific">Candidatus Methanogaster sp. ANME-2c ERB4</name>
    <dbReference type="NCBI Taxonomy" id="2759911"/>
    <lineage>
        <taxon>Archaea</taxon>
        <taxon>Methanobacteriati</taxon>
        <taxon>Methanobacteriota</taxon>
        <taxon>Stenosarchaea group</taxon>
        <taxon>Methanomicrobia</taxon>
        <taxon>Methanosarcinales</taxon>
        <taxon>ANME-2 cluster</taxon>
        <taxon>Candidatus Methanogasteraceae</taxon>
        <taxon>Candidatus Methanogaster</taxon>
    </lineage>
</organism>
<evidence type="ECO:0000313" key="2">
    <source>
        <dbReference type="EMBL" id="QNO50014.1"/>
    </source>
</evidence>
<name>A0A7G9YPT0_9EURY</name>
<feature type="domain" description="Polymerase nucleotidyl transferase" evidence="1">
    <location>
        <begin position="21"/>
        <end position="108"/>
    </location>
</feature>
<dbReference type="CDD" id="cd05403">
    <property type="entry name" value="NT_KNTase_like"/>
    <property type="match status" value="1"/>
</dbReference>
<reference evidence="2" key="1">
    <citation type="submission" date="2020-06" db="EMBL/GenBank/DDBJ databases">
        <title>Unique genomic features of the anaerobic methanotrophic archaea.</title>
        <authorList>
            <person name="Chadwick G.L."/>
            <person name="Skennerton C.T."/>
            <person name="Laso-Perez R."/>
            <person name="Leu A.O."/>
            <person name="Speth D.R."/>
            <person name="Yu H."/>
            <person name="Morgan-Lang C."/>
            <person name="Hatzenpichler R."/>
            <person name="Goudeau D."/>
            <person name="Malmstrom R."/>
            <person name="Brazelton W.J."/>
            <person name="Woyke T."/>
            <person name="Hallam S.J."/>
            <person name="Tyson G.W."/>
            <person name="Wegener G."/>
            <person name="Boetius A."/>
            <person name="Orphan V."/>
        </authorList>
    </citation>
    <scope>NUCLEOTIDE SEQUENCE</scope>
</reference>
<dbReference type="InterPro" id="IPR043519">
    <property type="entry name" value="NT_sf"/>
</dbReference>
<dbReference type="PANTHER" id="PTHR33933">
    <property type="entry name" value="NUCLEOTIDYLTRANSFERASE"/>
    <property type="match status" value="1"/>
</dbReference>
<accession>A0A7G9YPT0</accession>
<dbReference type="InterPro" id="IPR052548">
    <property type="entry name" value="Type_VII_TA_antitoxin"/>
</dbReference>
<dbReference type="SUPFAM" id="SSF81301">
    <property type="entry name" value="Nucleotidyltransferase"/>
    <property type="match status" value="1"/>
</dbReference>
<dbReference type="Pfam" id="PF01909">
    <property type="entry name" value="NTP_transf_2"/>
    <property type="match status" value="1"/>
</dbReference>
<dbReference type="InterPro" id="IPR002934">
    <property type="entry name" value="Polymerase_NTP_transf_dom"/>
</dbReference>
<protein>
    <recommendedName>
        <fullName evidence="1">Polymerase nucleotidyl transferase domain-containing protein</fullName>
    </recommendedName>
</protein>
<sequence>MTDAARLIVPEVTDALLSEMVSKIVKHFHPDKVILFGSRAWGEPTKESDLDILVVMDVDGSPIRKASEISRIARPRFLPMDIIVRTPDEIEHRMGLGDPFIKRIMNHGKVLYE</sequence>